<dbReference type="Pfam" id="PF06866">
    <property type="entry name" value="DUF1256"/>
    <property type="match status" value="1"/>
</dbReference>
<accession>A0ABT1Y6U8</accession>
<dbReference type="Proteomes" id="UP001524944">
    <property type="component" value="Unassembled WGS sequence"/>
</dbReference>
<dbReference type="NCBIfam" id="TIGR02841">
    <property type="entry name" value="spore_YyaC"/>
    <property type="match status" value="1"/>
</dbReference>
<organism evidence="1 2">
    <name type="scientific">Dehalobacterium formicoaceticum</name>
    <dbReference type="NCBI Taxonomy" id="51515"/>
    <lineage>
        <taxon>Bacteria</taxon>
        <taxon>Bacillati</taxon>
        <taxon>Bacillota</taxon>
        <taxon>Clostridia</taxon>
        <taxon>Eubacteriales</taxon>
        <taxon>Peptococcaceae</taxon>
        <taxon>Dehalobacterium</taxon>
    </lineage>
</organism>
<dbReference type="EMBL" id="JANPWE010000003">
    <property type="protein sequence ID" value="MCR6545634.1"/>
    <property type="molecule type" value="Genomic_DNA"/>
</dbReference>
<comment type="caution">
    <text evidence="1">The sequence shown here is derived from an EMBL/GenBank/DDBJ whole genome shotgun (WGS) entry which is preliminary data.</text>
</comment>
<evidence type="ECO:0000313" key="2">
    <source>
        <dbReference type="Proteomes" id="UP001524944"/>
    </source>
</evidence>
<proteinExistence type="predicted"/>
<reference evidence="1 2" key="1">
    <citation type="submission" date="2022-08" db="EMBL/GenBank/DDBJ databases">
        <title>Proteogenomics of the novel Dehalobacterium formicoaceticum strain EZ94 highlights a key role of methyltransferases during anaerobic dichloromethane degradation.</title>
        <authorList>
            <person name="Wasmund K."/>
        </authorList>
    </citation>
    <scope>NUCLEOTIDE SEQUENCE [LARGE SCALE GENOMIC DNA]</scope>
    <source>
        <strain evidence="1 2">EZ94</strain>
    </source>
</reference>
<dbReference type="SUPFAM" id="SSF53163">
    <property type="entry name" value="HybD-like"/>
    <property type="match status" value="1"/>
</dbReference>
<dbReference type="GO" id="GO:0008233">
    <property type="term" value="F:peptidase activity"/>
    <property type="evidence" value="ECO:0007669"/>
    <property type="project" value="UniProtKB-KW"/>
</dbReference>
<dbReference type="RefSeq" id="WP_089609109.1">
    <property type="nucleotide sequence ID" value="NZ_CP022121.1"/>
</dbReference>
<keyword evidence="1" id="KW-0378">Hydrolase</keyword>
<keyword evidence="2" id="KW-1185">Reference proteome</keyword>
<name>A0ABT1Y6U8_9FIRM</name>
<dbReference type="InterPro" id="IPR023430">
    <property type="entry name" value="Pept_HybD-like_dom_sf"/>
</dbReference>
<protein>
    <submittedName>
        <fullName evidence="1">Spore protease YyaC</fullName>
    </submittedName>
</protein>
<dbReference type="InterPro" id="IPR009665">
    <property type="entry name" value="YyaC"/>
</dbReference>
<sequence>MSFPFLTSKIYAEKQIKCHYENPMILSLLSDQLCKFLINADPSGQKEIAVVCIGTDRATGDCLGPLVGWFLMRYAADFNLYGTLNEPVHANNIDDKLSQIHQAHPSPIIIAIDACLGKLENVGMINLGLGQITPGAGVHKKLPPVGDIYYTGIVNVSGHMEFLVLQNTRLNIVLQMAGKIAESIVLGIHKRKTQ</sequence>
<gene>
    <name evidence="1" type="primary">yyaC</name>
    <name evidence="1" type="ORF">NVS47_08930</name>
</gene>
<dbReference type="GO" id="GO:0006508">
    <property type="term" value="P:proteolysis"/>
    <property type="evidence" value="ECO:0007669"/>
    <property type="project" value="UniProtKB-KW"/>
</dbReference>
<keyword evidence="1" id="KW-0645">Protease</keyword>
<evidence type="ECO:0000313" key="1">
    <source>
        <dbReference type="EMBL" id="MCR6545634.1"/>
    </source>
</evidence>